<feature type="compositionally biased region" description="Gly residues" evidence="5">
    <location>
        <begin position="223"/>
        <end position="238"/>
    </location>
</feature>
<feature type="compositionally biased region" description="Polar residues" evidence="5">
    <location>
        <begin position="11"/>
        <end position="21"/>
    </location>
</feature>
<evidence type="ECO:0000256" key="5">
    <source>
        <dbReference type="SAM" id="MobiDB-lite"/>
    </source>
</evidence>
<keyword evidence="2" id="KW-0805">Transcription regulation</keyword>
<evidence type="ECO:0000256" key="1">
    <source>
        <dbReference type="ARBA" id="ARBA00004123"/>
    </source>
</evidence>
<dbReference type="Proteomes" id="UP001150907">
    <property type="component" value="Unassembled WGS sequence"/>
</dbReference>
<dbReference type="Gene3D" id="4.10.280.10">
    <property type="entry name" value="Helix-loop-helix DNA-binding domain"/>
    <property type="match status" value="1"/>
</dbReference>
<dbReference type="InterPro" id="IPR051732">
    <property type="entry name" value="USF"/>
</dbReference>
<evidence type="ECO:0000256" key="3">
    <source>
        <dbReference type="ARBA" id="ARBA00023163"/>
    </source>
</evidence>
<dbReference type="EMBL" id="JANBQF010000129">
    <property type="protein sequence ID" value="KAJ2004891.1"/>
    <property type="molecule type" value="Genomic_DNA"/>
</dbReference>
<keyword evidence="8" id="KW-1185">Reference proteome</keyword>
<feature type="compositionally biased region" description="Low complexity" evidence="5">
    <location>
        <begin position="195"/>
        <end position="214"/>
    </location>
</feature>
<proteinExistence type="predicted"/>
<dbReference type="PROSITE" id="PS50888">
    <property type="entry name" value="BHLH"/>
    <property type="match status" value="1"/>
</dbReference>
<dbReference type="GO" id="GO:0000981">
    <property type="term" value="F:DNA-binding transcription factor activity, RNA polymerase II-specific"/>
    <property type="evidence" value="ECO:0007669"/>
    <property type="project" value="TreeGrafter"/>
</dbReference>
<comment type="subcellular location">
    <subcellularLocation>
        <location evidence="1">Nucleus</location>
    </subcellularLocation>
</comment>
<keyword evidence="4" id="KW-0539">Nucleus</keyword>
<feature type="region of interest" description="Disordered" evidence="5">
    <location>
        <begin position="1"/>
        <end position="21"/>
    </location>
</feature>
<evidence type="ECO:0000313" key="7">
    <source>
        <dbReference type="EMBL" id="KAJ2004891.1"/>
    </source>
</evidence>
<sequence length="353" mass="37338">MASHMQAQRRPGNSSDVDAEVQSNKPLFLNFTAELAPFGASSKKHSKKRSNVYKVSGVNILNRNSVDSKTALERLQRRRENHNFVERRRRDNINHTITTLSDLIPYCSEEGAKLNKGSILHMAVEYIRDMQDLNQALSEENIRLGGTGSLGLPANRPHRRASSSLSGLDTAMHSEFEEEDDDEQEDDEGDDDDASMPLMMCSSASAPAAKAPQRAARKRSGSKDGGGSGGSSSSGGGVCKRPALSSAASSTTTLVASRMGSAAHLKLADGMTHFRSVPHVPPATALAPAAGGFHQALAVPGGSRLAAQSMPSSPSLRPLYPDVSAIRHHMQAGGAAAVAAAAAAQHHGQPHLQ</sequence>
<reference evidence="7" key="1">
    <citation type="submission" date="2022-07" db="EMBL/GenBank/DDBJ databases">
        <title>Phylogenomic reconstructions and comparative analyses of Kickxellomycotina fungi.</title>
        <authorList>
            <person name="Reynolds N.K."/>
            <person name="Stajich J.E."/>
            <person name="Barry K."/>
            <person name="Grigoriev I.V."/>
            <person name="Crous P."/>
            <person name="Smith M.E."/>
        </authorList>
    </citation>
    <scope>NUCLEOTIDE SEQUENCE</scope>
    <source>
        <strain evidence="7">IMI 214461</strain>
    </source>
</reference>
<dbReference type="AlphaFoldDB" id="A0A9W8BK57"/>
<gene>
    <name evidence="7" type="ORF">H4R26_002268</name>
</gene>
<dbReference type="InterPro" id="IPR036638">
    <property type="entry name" value="HLH_DNA-bd_sf"/>
</dbReference>
<accession>A0A9W8BK57</accession>
<dbReference type="InterPro" id="IPR011598">
    <property type="entry name" value="bHLH_dom"/>
</dbReference>
<evidence type="ECO:0000259" key="6">
    <source>
        <dbReference type="PROSITE" id="PS50888"/>
    </source>
</evidence>
<evidence type="ECO:0000313" key="8">
    <source>
        <dbReference type="Proteomes" id="UP001150907"/>
    </source>
</evidence>
<dbReference type="Pfam" id="PF00010">
    <property type="entry name" value="HLH"/>
    <property type="match status" value="1"/>
</dbReference>
<protein>
    <recommendedName>
        <fullName evidence="6">BHLH domain-containing protein</fullName>
    </recommendedName>
</protein>
<feature type="region of interest" description="Disordered" evidence="5">
    <location>
        <begin position="146"/>
        <end position="244"/>
    </location>
</feature>
<comment type="caution">
    <text evidence="7">The sequence shown here is derived from an EMBL/GenBank/DDBJ whole genome shotgun (WGS) entry which is preliminary data.</text>
</comment>
<dbReference type="GO" id="GO:0000978">
    <property type="term" value="F:RNA polymerase II cis-regulatory region sequence-specific DNA binding"/>
    <property type="evidence" value="ECO:0007669"/>
    <property type="project" value="TreeGrafter"/>
</dbReference>
<evidence type="ECO:0000256" key="4">
    <source>
        <dbReference type="ARBA" id="ARBA00023242"/>
    </source>
</evidence>
<dbReference type="PANTHER" id="PTHR46117">
    <property type="entry name" value="FI24210P1"/>
    <property type="match status" value="1"/>
</dbReference>
<dbReference type="OrthoDB" id="690068at2759"/>
<name>A0A9W8BK57_9FUNG</name>
<feature type="compositionally biased region" description="Acidic residues" evidence="5">
    <location>
        <begin position="176"/>
        <end position="194"/>
    </location>
</feature>
<dbReference type="GO" id="GO:0005634">
    <property type="term" value="C:nucleus"/>
    <property type="evidence" value="ECO:0007669"/>
    <property type="project" value="UniProtKB-SubCell"/>
</dbReference>
<keyword evidence="3" id="KW-0804">Transcription</keyword>
<dbReference type="PANTHER" id="PTHR46117:SF3">
    <property type="entry name" value="FI24210P1"/>
    <property type="match status" value="1"/>
</dbReference>
<dbReference type="CDD" id="cd11387">
    <property type="entry name" value="bHLHzip_USF_MITF"/>
    <property type="match status" value="1"/>
</dbReference>
<evidence type="ECO:0000256" key="2">
    <source>
        <dbReference type="ARBA" id="ARBA00023015"/>
    </source>
</evidence>
<dbReference type="SUPFAM" id="SSF47459">
    <property type="entry name" value="HLH, helix-loop-helix DNA-binding domain"/>
    <property type="match status" value="1"/>
</dbReference>
<organism evidence="7 8">
    <name type="scientific">Coemansia thaxteri</name>
    <dbReference type="NCBI Taxonomy" id="2663907"/>
    <lineage>
        <taxon>Eukaryota</taxon>
        <taxon>Fungi</taxon>
        <taxon>Fungi incertae sedis</taxon>
        <taxon>Zoopagomycota</taxon>
        <taxon>Kickxellomycotina</taxon>
        <taxon>Kickxellomycetes</taxon>
        <taxon>Kickxellales</taxon>
        <taxon>Kickxellaceae</taxon>
        <taxon>Coemansia</taxon>
    </lineage>
</organism>
<feature type="domain" description="BHLH" evidence="6">
    <location>
        <begin position="77"/>
        <end position="130"/>
    </location>
</feature>
<dbReference type="GO" id="GO:0046983">
    <property type="term" value="F:protein dimerization activity"/>
    <property type="evidence" value="ECO:0007669"/>
    <property type="project" value="InterPro"/>
</dbReference>
<dbReference type="SMART" id="SM00353">
    <property type="entry name" value="HLH"/>
    <property type="match status" value="1"/>
</dbReference>